<gene>
    <name evidence="2" type="ORF">A2975_04325</name>
</gene>
<reference evidence="2 3" key="1">
    <citation type="journal article" date="2016" name="Nat. Commun.">
        <title>Thousands of microbial genomes shed light on interconnected biogeochemical processes in an aquifer system.</title>
        <authorList>
            <person name="Anantharaman K."/>
            <person name="Brown C.T."/>
            <person name="Hug L.A."/>
            <person name="Sharon I."/>
            <person name="Castelle C.J."/>
            <person name="Probst A.J."/>
            <person name="Thomas B.C."/>
            <person name="Singh A."/>
            <person name="Wilkins M.J."/>
            <person name="Karaoz U."/>
            <person name="Brodie E.L."/>
            <person name="Williams K.H."/>
            <person name="Hubbard S.S."/>
            <person name="Banfield J.F."/>
        </authorList>
    </citation>
    <scope>NUCLEOTIDE SEQUENCE [LARGE SCALE GENOMIC DNA]</scope>
</reference>
<name>A0A1F8C3D3_9BACT</name>
<evidence type="ECO:0000313" key="3">
    <source>
        <dbReference type="Proteomes" id="UP000178429"/>
    </source>
</evidence>
<dbReference type="SMART" id="SM00471">
    <property type="entry name" value="HDc"/>
    <property type="match status" value="1"/>
</dbReference>
<evidence type="ECO:0000313" key="2">
    <source>
        <dbReference type="EMBL" id="OGM70359.1"/>
    </source>
</evidence>
<accession>A0A1F8C3D3</accession>
<proteinExistence type="predicted"/>
<dbReference type="AlphaFoldDB" id="A0A1F8C3D3"/>
<dbReference type="PANTHER" id="PTHR46246:SF1">
    <property type="entry name" value="GUANOSINE-3',5'-BIS(DIPHOSPHATE) 3'-PYROPHOSPHOHYDROLASE MESH1"/>
    <property type="match status" value="1"/>
</dbReference>
<dbReference type="InterPro" id="IPR003607">
    <property type="entry name" value="HD/PDEase_dom"/>
</dbReference>
<dbReference type="InterPro" id="IPR052194">
    <property type="entry name" value="MESH1"/>
</dbReference>
<dbReference type="Gene3D" id="1.10.3210.10">
    <property type="entry name" value="Hypothetical protein af1432"/>
    <property type="match status" value="1"/>
</dbReference>
<dbReference type="PANTHER" id="PTHR46246">
    <property type="entry name" value="GUANOSINE-3',5'-BIS(DIPHOSPHATE) 3'-PYROPHOSPHOHYDROLASE MESH1"/>
    <property type="match status" value="1"/>
</dbReference>
<comment type="caution">
    <text evidence="2">The sequence shown here is derived from an EMBL/GenBank/DDBJ whole genome shotgun (WGS) entry which is preliminary data.</text>
</comment>
<dbReference type="Pfam" id="PF13328">
    <property type="entry name" value="HD_4"/>
    <property type="match status" value="1"/>
</dbReference>
<dbReference type="STRING" id="1802525.A2975_04325"/>
<organism evidence="2 3">
    <name type="scientific">Candidatus Woesebacteria bacterium RIFCSPLOWO2_01_FULL_44_14</name>
    <dbReference type="NCBI Taxonomy" id="1802525"/>
    <lineage>
        <taxon>Bacteria</taxon>
        <taxon>Candidatus Woeseibacteriota</taxon>
    </lineage>
</organism>
<evidence type="ECO:0000259" key="1">
    <source>
        <dbReference type="SMART" id="SM00471"/>
    </source>
</evidence>
<dbReference type="SUPFAM" id="SSF109604">
    <property type="entry name" value="HD-domain/PDEase-like"/>
    <property type="match status" value="1"/>
</dbReference>
<protein>
    <recommendedName>
        <fullName evidence="1">HD/PDEase domain-containing protein</fullName>
    </recommendedName>
</protein>
<dbReference type="Proteomes" id="UP000178429">
    <property type="component" value="Unassembled WGS sequence"/>
</dbReference>
<dbReference type="EMBL" id="MGHL01000006">
    <property type="protein sequence ID" value="OGM70359.1"/>
    <property type="molecule type" value="Genomic_DNA"/>
</dbReference>
<feature type="domain" description="HD/PDEase" evidence="1">
    <location>
        <begin position="28"/>
        <end position="135"/>
    </location>
</feature>
<dbReference type="GO" id="GO:0008893">
    <property type="term" value="F:guanosine-3',5'-bis(diphosphate) 3'-diphosphatase activity"/>
    <property type="evidence" value="ECO:0007669"/>
    <property type="project" value="TreeGrafter"/>
</dbReference>
<sequence length="175" mass="20076">MNKNPEDNYKIEEAIKFLVLSVEKTGTNPKPVITHSIRVAFRLDFYGYGMDVILAALLHDLLEDTVTSLEEIEDKFGKTVSELVSASTFNKEIEDKEERYKTSFDKALQSGRNALVIRAADLLDNSFYYSLVDDQKVYNHLLGKLSYFLKTAKNKIGKEKIYKDLDGRLKILKKK</sequence>